<dbReference type="EMBL" id="JAUNZN010000023">
    <property type="protein sequence ID" value="KAK4809009.1"/>
    <property type="molecule type" value="Genomic_DNA"/>
</dbReference>
<evidence type="ECO:0000256" key="1">
    <source>
        <dbReference type="SAM" id="MobiDB-lite"/>
    </source>
</evidence>
<evidence type="ECO:0000313" key="2">
    <source>
        <dbReference type="EMBL" id="KAK4809009.1"/>
    </source>
</evidence>
<dbReference type="Proteomes" id="UP001333110">
    <property type="component" value="Unassembled WGS sequence"/>
</dbReference>
<reference evidence="2 3" key="1">
    <citation type="journal article" date="2023" name="J. Hered.">
        <title>Chromosome-level genome of the wood stork (Mycteria americana) provides insight into avian chromosome evolution.</title>
        <authorList>
            <person name="Flamio R. Jr."/>
            <person name="Ramstad K.M."/>
        </authorList>
    </citation>
    <scope>NUCLEOTIDE SEQUENCE [LARGE SCALE GENOMIC DNA]</scope>
    <source>
        <strain evidence="2">JAX WOST 10</strain>
    </source>
</reference>
<proteinExistence type="predicted"/>
<name>A0AAN7MMF7_MYCAM</name>
<evidence type="ECO:0000313" key="3">
    <source>
        <dbReference type="Proteomes" id="UP001333110"/>
    </source>
</evidence>
<comment type="caution">
    <text evidence="2">The sequence shown here is derived from an EMBL/GenBank/DDBJ whole genome shotgun (WGS) entry which is preliminary data.</text>
</comment>
<accession>A0AAN7MMF7</accession>
<organism evidence="2 3">
    <name type="scientific">Mycteria americana</name>
    <name type="common">Wood stork</name>
    <dbReference type="NCBI Taxonomy" id="33587"/>
    <lineage>
        <taxon>Eukaryota</taxon>
        <taxon>Metazoa</taxon>
        <taxon>Chordata</taxon>
        <taxon>Craniata</taxon>
        <taxon>Vertebrata</taxon>
        <taxon>Euteleostomi</taxon>
        <taxon>Archelosauria</taxon>
        <taxon>Archosauria</taxon>
        <taxon>Dinosauria</taxon>
        <taxon>Saurischia</taxon>
        <taxon>Theropoda</taxon>
        <taxon>Coelurosauria</taxon>
        <taxon>Aves</taxon>
        <taxon>Neognathae</taxon>
        <taxon>Neoaves</taxon>
        <taxon>Aequornithes</taxon>
        <taxon>Ciconiiformes</taxon>
        <taxon>Ciconiidae</taxon>
        <taxon>Mycteria</taxon>
    </lineage>
</organism>
<feature type="non-terminal residue" evidence="2">
    <location>
        <position position="264"/>
    </location>
</feature>
<protein>
    <submittedName>
        <fullName evidence="2">Uncharacterized protein</fullName>
    </submittedName>
</protein>
<feature type="region of interest" description="Disordered" evidence="1">
    <location>
        <begin position="212"/>
        <end position="238"/>
    </location>
</feature>
<dbReference type="AlphaFoldDB" id="A0AAN7MMF7"/>
<keyword evidence="3" id="KW-1185">Reference proteome</keyword>
<gene>
    <name evidence="2" type="ORF">QYF61_024990</name>
</gene>
<sequence length="264" mass="27357">MEPAKLPPSKRMAPAPPVPAKAKPTPVLASKPGAPQPCALADTEWGRAGNPGRRRVPAPGTAAIAGPCPVPMPGADTLPLADADGFNAVPVTTAKLSHPTATRPRVPGQRPPSLALGSAGGHCGGEQPQGPPCPGVCTPLPGTWQAPGPPWSTEVPAAPRPEERLALEDLKAEVRTLHILVDLMRVQHLRDLEDMRLEICQERAKRQALQVSPGARGCPVPGSLPPPQCSQPLPAGRDRAGEEGAALLAWLGLRPQCPALCNPG</sequence>
<feature type="region of interest" description="Disordered" evidence="1">
    <location>
        <begin position="1"/>
        <end position="64"/>
    </location>
</feature>